<sequence>MVELGGAALAAYLSGALLLFFSGRQLAAVRMRPQDAVHRYVAAFGICMGVALVALAPASLTELSALSGGEQPVLLADDTLRTGAESLLVLIALALEARNLGAPADGRRLRGRLRVHQLAALAVPVTMAALFGAAHIAARGGELEVRGSGRWLLAGYDTLFAGYAVACLWVLGAVLTRQTGRAAPGLLRTGLRLMRAAAVLGVGWSLWTVDDIAAVLAHGRQSGGEDTPSLVLGALCAALTVGGASATVWGGARWSRRLGTPLRQHRARRQHRALEPLWSALLAAALETRRAGRRPAGEPAAGRAPQPVPVTGTVAAEAAWLLRVAGAFAHAPAVAEVRGRTRAACD</sequence>
<comment type="caution">
    <text evidence="2">The sequence shown here is derived from an EMBL/GenBank/DDBJ whole genome shotgun (WGS) entry which is preliminary data.</text>
</comment>
<feature type="transmembrane region" description="Helical" evidence="1">
    <location>
        <begin position="118"/>
        <end position="138"/>
    </location>
</feature>
<dbReference type="EMBL" id="PYBW01000137">
    <property type="protein sequence ID" value="PYC68435.1"/>
    <property type="molecule type" value="Genomic_DNA"/>
</dbReference>
<feature type="transmembrane region" description="Helical" evidence="1">
    <location>
        <begin position="40"/>
        <end position="60"/>
    </location>
</feature>
<dbReference type="OrthoDB" id="3685619at2"/>
<organism evidence="2 3">
    <name type="scientific">Streptomyces tateyamensis</name>
    <dbReference type="NCBI Taxonomy" id="565073"/>
    <lineage>
        <taxon>Bacteria</taxon>
        <taxon>Bacillati</taxon>
        <taxon>Actinomycetota</taxon>
        <taxon>Actinomycetes</taxon>
        <taxon>Kitasatosporales</taxon>
        <taxon>Streptomycetaceae</taxon>
        <taxon>Streptomyces</taxon>
    </lineage>
</organism>
<gene>
    <name evidence="2" type="ORF">C7C46_29135</name>
</gene>
<keyword evidence="3" id="KW-1185">Reference proteome</keyword>
<evidence type="ECO:0000313" key="2">
    <source>
        <dbReference type="EMBL" id="PYC68435.1"/>
    </source>
</evidence>
<keyword evidence="1" id="KW-0812">Transmembrane</keyword>
<accession>A0A2V4NUH7</accession>
<reference evidence="2 3" key="1">
    <citation type="submission" date="2018-03" db="EMBL/GenBank/DDBJ databases">
        <title>Bioinformatic expansion and discovery of thiopeptide antibiotics.</title>
        <authorList>
            <person name="Schwalen C.J."/>
            <person name="Hudson G.A."/>
            <person name="Mitchell D.A."/>
        </authorList>
    </citation>
    <scope>NUCLEOTIDE SEQUENCE [LARGE SCALE GENOMIC DNA]</scope>
    <source>
        <strain evidence="2 3">ATCC 21389</strain>
    </source>
</reference>
<dbReference type="AlphaFoldDB" id="A0A2V4NUH7"/>
<feature type="transmembrane region" description="Helical" evidence="1">
    <location>
        <begin position="80"/>
        <end position="97"/>
    </location>
</feature>
<evidence type="ECO:0000313" key="3">
    <source>
        <dbReference type="Proteomes" id="UP000248039"/>
    </source>
</evidence>
<protein>
    <recommendedName>
        <fullName evidence="4">Integral membrane protein</fullName>
    </recommendedName>
</protein>
<proteinExistence type="predicted"/>
<dbReference type="RefSeq" id="WP_110672920.1">
    <property type="nucleotide sequence ID" value="NZ_PYBW01000137.1"/>
</dbReference>
<dbReference type="Proteomes" id="UP000248039">
    <property type="component" value="Unassembled WGS sequence"/>
</dbReference>
<feature type="transmembrane region" description="Helical" evidence="1">
    <location>
        <begin position="158"/>
        <end position="176"/>
    </location>
</feature>
<keyword evidence="1" id="KW-1133">Transmembrane helix</keyword>
<evidence type="ECO:0000256" key="1">
    <source>
        <dbReference type="SAM" id="Phobius"/>
    </source>
</evidence>
<keyword evidence="1" id="KW-0472">Membrane</keyword>
<feature type="transmembrane region" description="Helical" evidence="1">
    <location>
        <begin position="197"/>
        <end position="218"/>
    </location>
</feature>
<evidence type="ECO:0008006" key="4">
    <source>
        <dbReference type="Google" id="ProtNLM"/>
    </source>
</evidence>
<name>A0A2V4NUH7_9ACTN</name>
<feature type="transmembrane region" description="Helical" evidence="1">
    <location>
        <begin position="230"/>
        <end position="252"/>
    </location>
</feature>
<feature type="transmembrane region" description="Helical" evidence="1">
    <location>
        <begin position="6"/>
        <end position="28"/>
    </location>
</feature>